<dbReference type="InterPro" id="IPR038731">
    <property type="entry name" value="RgtA/B/C-like"/>
</dbReference>
<feature type="transmembrane region" description="Helical" evidence="8">
    <location>
        <begin position="328"/>
        <end position="347"/>
    </location>
</feature>
<dbReference type="Proteomes" id="UP000034452">
    <property type="component" value="Unassembled WGS sequence"/>
</dbReference>
<keyword evidence="4" id="KW-0808">Transferase</keyword>
<keyword evidence="7 8" id="KW-0472">Membrane</keyword>
<sequence length="527" mass="60259">MSSLFYNKIVRVIISPFFIAVIILLANIYPTFNFPMATDEGIWNYVGHIWVHHGIPPYAGSIENKTPGIFYLYAISNLLFGVNFWFPRLLAILSVVATSAVIYLISKTLYNKLAGALAMFLFGAAMSWWALDAYSPSQTETFMVLFSTLAFFIIIRAQNSKEQKDGFLKIFIAGLLMGAAIAFKQVAVFSLAGLFFYYLNSRKNDGFKNIFYFSAVLGAGVIFATFLSITPLLLSGVGIWDYVSGAWLILLEEGGSRPSSFYERLLNFIRMGLSEIILFYPFIIIFFSSREVIKKLGVPFLGIVLWMFFDFLGVNVSGHYFKHQLRQLMPSMAIASGIAINIILSVVQSSYAKFYNLRALSEDEKTKYIVRALFVIMAVWLIFPNLSAAPSKAKNAEVEIVRHNREWGLFLKENTVSEDFIYIWGWHGNPIQAYSERRSPSRYFNSFYIRRPGVKEEAVDSIKARPPKFILLPAEMYLDGLSESDFTLNMDERSIPEELQEVVSQSYRYRFTGFIFDFYEFTPRDRQ</sequence>
<feature type="transmembrane region" description="Helical" evidence="8">
    <location>
        <begin position="296"/>
        <end position="316"/>
    </location>
</feature>
<evidence type="ECO:0000313" key="10">
    <source>
        <dbReference type="EMBL" id="KKR69672.1"/>
    </source>
</evidence>
<dbReference type="InterPro" id="IPR050297">
    <property type="entry name" value="LipidA_mod_glycosyltrf_83"/>
</dbReference>
<dbReference type="GO" id="GO:0016763">
    <property type="term" value="F:pentosyltransferase activity"/>
    <property type="evidence" value="ECO:0007669"/>
    <property type="project" value="TreeGrafter"/>
</dbReference>
<feature type="transmembrane region" description="Helical" evidence="8">
    <location>
        <begin position="85"/>
        <end position="106"/>
    </location>
</feature>
<feature type="transmembrane region" description="Helical" evidence="8">
    <location>
        <begin position="167"/>
        <end position="198"/>
    </location>
</feature>
<keyword evidence="6 8" id="KW-1133">Transmembrane helix</keyword>
<evidence type="ECO:0000256" key="1">
    <source>
        <dbReference type="ARBA" id="ARBA00004651"/>
    </source>
</evidence>
<reference evidence="10 11" key="1">
    <citation type="journal article" date="2015" name="Nature">
        <title>rRNA introns, odd ribosomes, and small enigmatic genomes across a large radiation of phyla.</title>
        <authorList>
            <person name="Brown C.T."/>
            <person name="Hug L.A."/>
            <person name="Thomas B.C."/>
            <person name="Sharon I."/>
            <person name="Castelle C.J."/>
            <person name="Singh A."/>
            <person name="Wilkins M.J."/>
            <person name="Williams K.H."/>
            <person name="Banfield J.F."/>
        </authorList>
    </citation>
    <scope>NUCLEOTIDE SEQUENCE [LARGE SCALE GENOMIC DNA]</scope>
</reference>
<evidence type="ECO:0000256" key="5">
    <source>
        <dbReference type="ARBA" id="ARBA00022692"/>
    </source>
</evidence>
<dbReference type="EMBL" id="LBZL01000024">
    <property type="protein sequence ID" value="KKR69672.1"/>
    <property type="molecule type" value="Genomic_DNA"/>
</dbReference>
<evidence type="ECO:0000256" key="4">
    <source>
        <dbReference type="ARBA" id="ARBA00022679"/>
    </source>
</evidence>
<dbReference type="GO" id="GO:0009103">
    <property type="term" value="P:lipopolysaccharide biosynthetic process"/>
    <property type="evidence" value="ECO:0007669"/>
    <property type="project" value="UniProtKB-ARBA"/>
</dbReference>
<dbReference type="AlphaFoldDB" id="A0A0G0W329"/>
<dbReference type="PANTHER" id="PTHR33908:SF11">
    <property type="entry name" value="MEMBRANE PROTEIN"/>
    <property type="match status" value="1"/>
</dbReference>
<dbReference type="PANTHER" id="PTHR33908">
    <property type="entry name" value="MANNOSYLTRANSFERASE YKCB-RELATED"/>
    <property type="match status" value="1"/>
</dbReference>
<keyword evidence="5 8" id="KW-0812">Transmembrane</keyword>
<dbReference type="GO" id="GO:0005886">
    <property type="term" value="C:plasma membrane"/>
    <property type="evidence" value="ECO:0007669"/>
    <property type="project" value="UniProtKB-SubCell"/>
</dbReference>
<evidence type="ECO:0000259" key="9">
    <source>
        <dbReference type="Pfam" id="PF13231"/>
    </source>
</evidence>
<feature type="transmembrane region" description="Helical" evidence="8">
    <location>
        <begin position="271"/>
        <end position="289"/>
    </location>
</feature>
<feature type="transmembrane region" description="Helical" evidence="8">
    <location>
        <begin position="210"/>
        <end position="227"/>
    </location>
</feature>
<organism evidence="10 11">
    <name type="scientific">Candidatus Nomurabacteria bacterium GW2011_GWB1_40_7</name>
    <dbReference type="NCBI Taxonomy" id="1618744"/>
    <lineage>
        <taxon>Bacteria</taxon>
        <taxon>Candidatus Nomuraibacteriota</taxon>
    </lineage>
</organism>
<comment type="subcellular location">
    <subcellularLocation>
        <location evidence="1">Cell membrane</location>
        <topology evidence="1">Multi-pass membrane protein</topology>
    </subcellularLocation>
</comment>
<name>A0A0G0W329_9BACT</name>
<feature type="transmembrane region" description="Helical" evidence="8">
    <location>
        <begin position="113"/>
        <end position="131"/>
    </location>
</feature>
<dbReference type="Pfam" id="PF13231">
    <property type="entry name" value="PMT_2"/>
    <property type="match status" value="1"/>
</dbReference>
<evidence type="ECO:0000256" key="6">
    <source>
        <dbReference type="ARBA" id="ARBA00022989"/>
    </source>
</evidence>
<evidence type="ECO:0000256" key="3">
    <source>
        <dbReference type="ARBA" id="ARBA00022676"/>
    </source>
</evidence>
<evidence type="ECO:0000256" key="7">
    <source>
        <dbReference type="ARBA" id="ARBA00023136"/>
    </source>
</evidence>
<keyword evidence="2" id="KW-1003">Cell membrane</keyword>
<proteinExistence type="predicted"/>
<accession>A0A0G0W329</accession>
<keyword evidence="3" id="KW-0328">Glycosyltransferase</keyword>
<evidence type="ECO:0000313" key="11">
    <source>
        <dbReference type="Proteomes" id="UP000034452"/>
    </source>
</evidence>
<evidence type="ECO:0000256" key="2">
    <source>
        <dbReference type="ARBA" id="ARBA00022475"/>
    </source>
</evidence>
<protein>
    <recommendedName>
        <fullName evidence="9">Glycosyltransferase RgtA/B/C/D-like domain-containing protein</fullName>
    </recommendedName>
</protein>
<feature type="transmembrane region" description="Helical" evidence="8">
    <location>
        <begin position="368"/>
        <end position="386"/>
    </location>
</feature>
<evidence type="ECO:0000256" key="8">
    <source>
        <dbReference type="SAM" id="Phobius"/>
    </source>
</evidence>
<feature type="transmembrane region" description="Helical" evidence="8">
    <location>
        <begin position="12"/>
        <end position="29"/>
    </location>
</feature>
<comment type="caution">
    <text evidence="10">The sequence shown here is derived from an EMBL/GenBank/DDBJ whole genome shotgun (WGS) entry which is preliminary data.</text>
</comment>
<feature type="domain" description="Glycosyltransferase RgtA/B/C/D-like" evidence="9">
    <location>
        <begin position="65"/>
        <end position="228"/>
    </location>
</feature>
<gene>
    <name evidence="10" type="ORF">UU13_C0024G0005</name>
</gene>